<keyword evidence="1" id="KW-0479">Metal-binding</keyword>
<keyword evidence="1" id="KW-0863">Zinc-finger</keyword>
<dbReference type="EMBL" id="PNBA02000010">
    <property type="protein sequence ID" value="KAG6411762.1"/>
    <property type="molecule type" value="Genomic_DNA"/>
</dbReference>
<sequence>MGSDGNKQQVTISSEGQDSPSEEQSKGAAVADQDREYGCRYCHKKFSNKQALGGHQNAHKVERAVEKNMQDNSYYDEGPGSRMAMPTPPFYGPYHHRHDLLQRSLFAYSHRPSGMLAAAPGLPPYHVRPYHMAHAQNFGPGPSSAFRPVFNHSPPPVFAEYPGYPNTRNVPGNQYDESGLDLSLKL</sequence>
<dbReference type="InterPro" id="IPR036236">
    <property type="entry name" value="Znf_C2H2_sf"/>
</dbReference>
<dbReference type="PROSITE" id="PS00028">
    <property type="entry name" value="ZINC_FINGER_C2H2_1"/>
    <property type="match status" value="1"/>
</dbReference>
<dbReference type="InterPro" id="IPR013087">
    <property type="entry name" value="Znf_C2H2_type"/>
</dbReference>
<dbReference type="Proteomes" id="UP000298416">
    <property type="component" value="Unassembled WGS sequence"/>
</dbReference>
<keyword evidence="1" id="KW-0862">Zinc</keyword>
<accession>A0A8X8ZNV2</accession>
<evidence type="ECO:0000313" key="4">
    <source>
        <dbReference type="EMBL" id="KAG6411762.1"/>
    </source>
</evidence>
<dbReference type="OrthoDB" id="911680at2759"/>
<evidence type="ECO:0000313" key="5">
    <source>
        <dbReference type="Proteomes" id="UP000298416"/>
    </source>
</evidence>
<dbReference type="GO" id="GO:0003700">
    <property type="term" value="F:DNA-binding transcription factor activity"/>
    <property type="evidence" value="ECO:0007669"/>
    <property type="project" value="InterPro"/>
</dbReference>
<dbReference type="AlphaFoldDB" id="A0A8X8ZNV2"/>
<dbReference type="InterPro" id="IPR045320">
    <property type="entry name" value="JAGGED/SL1-like"/>
</dbReference>
<organism evidence="4">
    <name type="scientific">Salvia splendens</name>
    <name type="common">Scarlet sage</name>
    <dbReference type="NCBI Taxonomy" id="180675"/>
    <lineage>
        <taxon>Eukaryota</taxon>
        <taxon>Viridiplantae</taxon>
        <taxon>Streptophyta</taxon>
        <taxon>Embryophyta</taxon>
        <taxon>Tracheophyta</taxon>
        <taxon>Spermatophyta</taxon>
        <taxon>Magnoliopsida</taxon>
        <taxon>eudicotyledons</taxon>
        <taxon>Gunneridae</taxon>
        <taxon>Pentapetalae</taxon>
        <taxon>asterids</taxon>
        <taxon>lamiids</taxon>
        <taxon>Lamiales</taxon>
        <taxon>Lamiaceae</taxon>
        <taxon>Nepetoideae</taxon>
        <taxon>Mentheae</taxon>
        <taxon>Salviinae</taxon>
        <taxon>Salvia</taxon>
        <taxon>Salvia subgen. Calosphace</taxon>
        <taxon>core Calosphace</taxon>
    </lineage>
</organism>
<reference evidence="4" key="2">
    <citation type="submission" date="2020-08" db="EMBL/GenBank/DDBJ databases">
        <title>Plant Genome Project.</title>
        <authorList>
            <person name="Zhang R.-G."/>
        </authorList>
    </citation>
    <scope>NUCLEOTIDE SEQUENCE</scope>
    <source>
        <strain evidence="4">Huo1</strain>
        <tissue evidence="4">Leaf</tissue>
    </source>
</reference>
<feature type="domain" description="C2H2-type" evidence="3">
    <location>
        <begin position="37"/>
        <end position="64"/>
    </location>
</feature>
<protein>
    <recommendedName>
        <fullName evidence="3">C2H2-type domain-containing protein</fullName>
    </recommendedName>
</protein>
<gene>
    <name evidence="4" type="ORF">SASPL_129846</name>
</gene>
<dbReference type="PROSITE" id="PS50157">
    <property type="entry name" value="ZINC_FINGER_C2H2_2"/>
    <property type="match status" value="1"/>
</dbReference>
<feature type="compositionally biased region" description="Polar residues" evidence="2">
    <location>
        <begin position="1"/>
        <end position="19"/>
    </location>
</feature>
<dbReference type="Gene3D" id="3.30.160.60">
    <property type="entry name" value="Classic Zinc Finger"/>
    <property type="match status" value="1"/>
</dbReference>
<evidence type="ECO:0000256" key="2">
    <source>
        <dbReference type="SAM" id="MobiDB-lite"/>
    </source>
</evidence>
<evidence type="ECO:0000259" key="3">
    <source>
        <dbReference type="PROSITE" id="PS50157"/>
    </source>
</evidence>
<dbReference type="GO" id="GO:0008270">
    <property type="term" value="F:zinc ion binding"/>
    <property type="evidence" value="ECO:0007669"/>
    <property type="project" value="UniProtKB-KW"/>
</dbReference>
<comment type="caution">
    <text evidence="4">The sequence shown here is derived from an EMBL/GenBank/DDBJ whole genome shotgun (WGS) entry which is preliminary data.</text>
</comment>
<evidence type="ECO:0000256" key="1">
    <source>
        <dbReference type="PROSITE-ProRule" id="PRU00042"/>
    </source>
</evidence>
<dbReference type="SUPFAM" id="SSF57667">
    <property type="entry name" value="beta-beta-alpha zinc fingers"/>
    <property type="match status" value="1"/>
</dbReference>
<dbReference type="PANTHER" id="PTHR45730:SF109">
    <property type="entry name" value="ZINC FINGER PROTEIN KNUCKLES"/>
    <property type="match status" value="1"/>
</dbReference>
<name>A0A8X8ZNV2_SALSN</name>
<proteinExistence type="predicted"/>
<reference evidence="4" key="1">
    <citation type="submission" date="2018-01" db="EMBL/GenBank/DDBJ databases">
        <authorList>
            <person name="Mao J.F."/>
        </authorList>
    </citation>
    <scope>NUCLEOTIDE SEQUENCE</scope>
    <source>
        <strain evidence="4">Huo1</strain>
        <tissue evidence="4">Leaf</tissue>
    </source>
</reference>
<feature type="region of interest" description="Disordered" evidence="2">
    <location>
        <begin position="1"/>
        <end position="32"/>
    </location>
</feature>
<dbReference type="PANTHER" id="PTHR45730">
    <property type="entry name" value="ZINC FINGER PROTEIN JAGGED"/>
    <property type="match status" value="1"/>
</dbReference>
<keyword evidence="5" id="KW-1185">Reference proteome</keyword>